<name>A0A939K2B9_9BACT</name>
<comment type="caution">
    <text evidence="2">The sequence shown here is derived from an EMBL/GenBank/DDBJ whole genome shotgun (WGS) entry which is preliminary data.</text>
</comment>
<dbReference type="Proteomes" id="UP000664795">
    <property type="component" value="Unassembled WGS sequence"/>
</dbReference>
<evidence type="ECO:0000313" key="2">
    <source>
        <dbReference type="EMBL" id="MBO0933926.1"/>
    </source>
</evidence>
<accession>A0A939K2B9</accession>
<gene>
    <name evidence="2" type="ORF">J2I48_23150</name>
</gene>
<feature type="region of interest" description="Disordered" evidence="1">
    <location>
        <begin position="419"/>
        <end position="451"/>
    </location>
</feature>
<organism evidence="2 3">
    <name type="scientific">Fibrella aquatilis</name>
    <dbReference type="NCBI Taxonomy" id="2817059"/>
    <lineage>
        <taxon>Bacteria</taxon>
        <taxon>Pseudomonadati</taxon>
        <taxon>Bacteroidota</taxon>
        <taxon>Cytophagia</taxon>
        <taxon>Cytophagales</taxon>
        <taxon>Spirosomataceae</taxon>
        <taxon>Fibrella</taxon>
    </lineage>
</organism>
<sequence>MSVHRLSNNIFLLRHEPSRAGAYVEITPSTKDQANTTTSAGTASGVNECIAWGAKNSKPNEMHAIATDNDTKWQLLETRRDFIVGLGLRFGTMVEGKPVPLEAKHKNFSEIKDFNDVLTETGYYIDGAMQACYSGQVFSQFDFAASNGKLLPFSLRDCFETRYRALQAGEHRLSAFLLNPNFGTKAYKKDESVAVPIYDPLRPDAYPSAIYHAKHRLPGQPFYSFPAWWGTKAWTEVANKIPAYHISGLTNGYNIKYLIRIPDDYFDKEGLETDEERQAFQDEVLQQMKESLAGESDRAVVTFYKHDISQMKSLPGVEIIPMKNTMTDDAYVQLYNTANQAQASGHGILPALAGVDTGGKLGGSGKELEVAANFQQRFRTYSDRQLLLRPLWIARRLNGWDPAVEFWFENIEVYTPDVTPTDAAVNPNNPDNQEQKPAKKPKKDDGGTTNQ</sequence>
<dbReference type="AlphaFoldDB" id="A0A939K2B9"/>
<feature type="compositionally biased region" description="Basic and acidic residues" evidence="1">
    <location>
        <begin position="433"/>
        <end position="451"/>
    </location>
</feature>
<keyword evidence="3" id="KW-1185">Reference proteome</keyword>
<reference evidence="2 3" key="1">
    <citation type="submission" date="2021-03" db="EMBL/GenBank/DDBJ databases">
        <title>Fibrella sp. HMF5036 genome sequencing and assembly.</title>
        <authorList>
            <person name="Kang H."/>
            <person name="Kim H."/>
            <person name="Bae S."/>
            <person name="Joh K."/>
        </authorList>
    </citation>
    <scope>NUCLEOTIDE SEQUENCE [LARGE SCALE GENOMIC DNA]</scope>
    <source>
        <strain evidence="2 3">HMF5036</strain>
    </source>
</reference>
<dbReference type="RefSeq" id="WP_207337891.1">
    <property type="nucleotide sequence ID" value="NZ_JAFMYU010000024.1"/>
</dbReference>
<protein>
    <recommendedName>
        <fullName evidence="4">Phage portal protein</fullName>
    </recommendedName>
</protein>
<proteinExistence type="predicted"/>
<evidence type="ECO:0008006" key="4">
    <source>
        <dbReference type="Google" id="ProtNLM"/>
    </source>
</evidence>
<evidence type="ECO:0000313" key="3">
    <source>
        <dbReference type="Proteomes" id="UP000664795"/>
    </source>
</evidence>
<evidence type="ECO:0000256" key="1">
    <source>
        <dbReference type="SAM" id="MobiDB-lite"/>
    </source>
</evidence>
<dbReference type="EMBL" id="JAFMYU010000024">
    <property type="protein sequence ID" value="MBO0933926.1"/>
    <property type="molecule type" value="Genomic_DNA"/>
</dbReference>